<evidence type="ECO:0000256" key="3">
    <source>
        <dbReference type="ARBA" id="ARBA00022833"/>
    </source>
</evidence>
<dbReference type="GO" id="GO:0000981">
    <property type="term" value="F:DNA-binding transcription factor activity, RNA polymerase II-specific"/>
    <property type="evidence" value="ECO:0007669"/>
    <property type="project" value="InterPro"/>
</dbReference>
<keyword evidence="3" id="KW-0862">Zinc</keyword>
<dbReference type="InterPro" id="IPR051615">
    <property type="entry name" value="Transcr_Regulatory_Elem"/>
</dbReference>
<reference evidence="10 11" key="1">
    <citation type="submission" date="2020-12" db="EMBL/GenBank/DDBJ databases">
        <title>Metabolic potential, ecology and presence of endohyphal bacteria is reflected in genomic diversity of Mucoromycotina.</title>
        <authorList>
            <person name="Muszewska A."/>
            <person name="Okrasinska A."/>
            <person name="Steczkiewicz K."/>
            <person name="Drgas O."/>
            <person name="Orlowska M."/>
            <person name="Perlinska-Lenart U."/>
            <person name="Aleksandrzak-Piekarczyk T."/>
            <person name="Szatraj K."/>
            <person name="Zielenkiewicz U."/>
            <person name="Pilsyk S."/>
            <person name="Malc E."/>
            <person name="Mieczkowski P."/>
            <person name="Kruszewska J.S."/>
            <person name="Biernat P."/>
            <person name="Pawlowska J."/>
        </authorList>
    </citation>
    <scope>NUCLEOTIDE SEQUENCE [LARGE SCALE GENOMIC DNA]</scope>
    <source>
        <strain evidence="10 11">CBS 142.35</strain>
    </source>
</reference>
<keyword evidence="6" id="KW-0804">Transcription</keyword>
<organism evidence="10 11">
    <name type="scientific">Circinella minor</name>
    <dbReference type="NCBI Taxonomy" id="1195481"/>
    <lineage>
        <taxon>Eukaryota</taxon>
        <taxon>Fungi</taxon>
        <taxon>Fungi incertae sedis</taxon>
        <taxon>Mucoromycota</taxon>
        <taxon>Mucoromycotina</taxon>
        <taxon>Mucoromycetes</taxon>
        <taxon>Mucorales</taxon>
        <taxon>Lichtheimiaceae</taxon>
        <taxon>Circinella</taxon>
    </lineage>
</organism>
<dbReference type="Proteomes" id="UP000646827">
    <property type="component" value="Unassembled WGS sequence"/>
</dbReference>
<feature type="domain" description="Zn(2)-C6 fungal-type" evidence="9">
    <location>
        <begin position="29"/>
        <end position="59"/>
    </location>
</feature>
<keyword evidence="5" id="KW-0238">DNA-binding</keyword>
<dbReference type="EMBL" id="JAEPRB010000002">
    <property type="protein sequence ID" value="KAG2228116.1"/>
    <property type="molecule type" value="Genomic_DNA"/>
</dbReference>
<dbReference type="PROSITE" id="PS00463">
    <property type="entry name" value="ZN2_CY6_FUNGAL_1"/>
    <property type="match status" value="1"/>
</dbReference>
<dbReference type="AlphaFoldDB" id="A0A8H7SFD8"/>
<evidence type="ECO:0000313" key="11">
    <source>
        <dbReference type="Proteomes" id="UP000646827"/>
    </source>
</evidence>
<evidence type="ECO:0000256" key="7">
    <source>
        <dbReference type="ARBA" id="ARBA00023242"/>
    </source>
</evidence>
<keyword evidence="7" id="KW-0539">Nucleus</keyword>
<evidence type="ECO:0000256" key="5">
    <source>
        <dbReference type="ARBA" id="ARBA00023125"/>
    </source>
</evidence>
<dbReference type="GO" id="GO:0008270">
    <property type="term" value="F:zinc ion binding"/>
    <property type="evidence" value="ECO:0007669"/>
    <property type="project" value="InterPro"/>
</dbReference>
<dbReference type="InterPro" id="IPR001138">
    <property type="entry name" value="Zn2Cys6_DnaBD"/>
</dbReference>
<dbReference type="PANTHER" id="PTHR31313:SF81">
    <property type="entry name" value="TY1 ENHANCER ACTIVATOR"/>
    <property type="match status" value="1"/>
</dbReference>
<evidence type="ECO:0000313" key="10">
    <source>
        <dbReference type="EMBL" id="KAG2228116.1"/>
    </source>
</evidence>
<protein>
    <recommendedName>
        <fullName evidence="9">Zn(2)-C6 fungal-type domain-containing protein</fullName>
    </recommendedName>
</protein>
<proteinExistence type="predicted"/>
<dbReference type="Pfam" id="PF00172">
    <property type="entry name" value="Zn_clus"/>
    <property type="match status" value="1"/>
</dbReference>
<dbReference type="CDD" id="cd12148">
    <property type="entry name" value="fungal_TF_MHR"/>
    <property type="match status" value="1"/>
</dbReference>
<evidence type="ECO:0000256" key="8">
    <source>
        <dbReference type="SAM" id="MobiDB-lite"/>
    </source>
</evidence>
<comment type="subcellular location">
    <subcellularLocation>
        <location evidence="1">Nucleus</location>
    </subcellularLocation>
</comment>
<evidence type="ECO:0000256" key="6">
    <source>
        <dbReference type="ARBA" id="ARBA00023163"/>
    </source>
</evidence>
<keyword evidence="11" id="KW-1185">Reference proteome</keyword>
<dbReference type="Pfam" id="PF04082">
    <property type="entry name" value="Fungal_trans"/>
    <property type="match status" value="1"/>
</dbReference>
<dbReference type="InterPro" id="IPR036864">
    <property type="entry name" value="Zn2-C6_fun-type_DNA-bd_sf"/>
</dbReference>
<gene>
    <name evidence="10" type="ORF">INT45_009162</name>
</gene>
<dbReference type="Gene3D" id="4.10.240.10">
    <property type="entry name" value="Zn(2)-C6 fungal-type DNA-binding domain"/>
    <property type="match status" value="1"/>
</dbReference>
<keyword evidence="4" id="KW-0805">Transcription regulation</keyword>
<dbReference type="InterPro" id="IPR007219">
    <property type="entry name" value="XnlR_reg_dom"/>
</dbReference>
<evidence type="ECO:0000256" key="2">
    <source>
        <dbReference type="ARBA" id="ARBA00022723"/>
    </source>
</evidence>
<accession>A0A8H7SFD8</accession>
<dbReference type="SMART" id="SM00066">
    <property type="entry name" value="GAL4"/>
    <property type="match status" value="1"/>
</dbReference>
<feature type="region of interest" description="Disordered" evidence="8">
    <location>
        <begin position="100"/>
        <end position="155"/>
    </location>
</feature>
<dbReference type="PANTHER" id="PTHR31313">
    <property type="entry name" value="TY1 ENHANCER ACTIVATOR"/>
    <property type="match status" value="1"/>
</dbReference>
<dbReference type="GO" id="GO:0006351">
    <property type="term" value="P:DNA-templated transcription"/>
    <property type="evidence" value="ECO:0007669"/>
    <property type="project" value="InterPro"/>
</dbReference>
<dbReference type="GO" id="GO:0005634">
    <property type="term" value="C:nucleus"/>
    <property type="evidence" value="ECO:0007669"/>
    <property type="project" value="UniProtKB-SubCell"/>
</dbReference>
<feature type="compositionally biased region" description="Low complexity" evidence="8">
    <location>
        <begin position="104"/>
        <end position="136"/>
    </location>
</feature>
<dbReference type="SUPFAM" id="SSF57701">
    <property type="entry name" value="Zn2/Cys6 DNA-binding domain"/>
    <property type="match status" value="1"/>
</dbReference>
<evidence type="ECO:0000259" key="9">
    <source>
        <dbReference type="PROSITE" id="PS50048"/>
    </source>
</evidence>
<comment type="caution">
    <text evidence="10">The sequence shown here is derived from an EMBL/GenBank/DDBJ whole genome shotgun (WGS) entry which is preliminary data.</text>
</comment>
<dbReference type="GO" id="GO:0003677">
    <property type="term" value="F:DNA binding"/>
    <property type="evidence" value="ECO:0007669"/>
    <property type="project" value="UniProtKB-KW"/>
</dbReference>
<dbReference type="PROSITE" id="PS50048">
    <property type="entry name" value="ZN2_CY6_FUNGAL_2"/>
    <property type="match status" value="1"/>
</dbReference>
<feature type="region of interest" description="Disordered" evidence="8">
    <location>
        <begin position="780"/>
        <end position="850"/>
    </location>
</feature>
<dbReference type="SMART" id="SM00906">
    <property type="entry name" value="Fungal_trans"/>
    <property type="match status" value="1"/>
</dbReference>
<evidence type="ECO:0000256" key="1">
    <source>
        <dbReference type="ARBA" id="ARBA00004123"/>
    </source>
</evidence>
<dbReference type="CDD" id="cd00067">
    <property type="entry name" value="GAL4"/>
    <property type="match status" value="1"/>
</dbReference>
<feature type="compositionally biased region" description="Low complexity" evidence="8">
    <location>
        <begin position="807"/>
        <end position="846"/>
    </location>
</feature>
<name>A0A8H7SFD8_9FUNG</name>
<evidence type="ECO:0000256" key="4">
    <source>
        <dbReference type="ARBA" id="ARBA00023015"/>
    </source>
</evidence>
<keyword evidence="2" id="KW-0479">Metal-binding</keyword>
<feature type="compositionally biased region" description="Polar residues" evidence="8">
    <location>
        <begin position="787"/>
        <end position="806"/>
    </location>
</feature>
<dbReference type="OrthoDB" id="4456959at2759"/>
<sequence length="1168" mass="131012">MSSLFVSENNDASQLAEPTRLKRPRSSLACIRCRKKKVKCDFVQPTCDRCGAAGLTCSYATPPRRVDGHAFDQLGDYVEELKERMLKMQSELLMMRRNLHPFPTSTTNTTTTTTTTTSAGTIMSSSSSATGSGNNNDYPNQQDTTTTTLKIPVPPPPTLSLSPCGTSIAGPPKGQQQQTSVTWRLSLSSSGLRIDTNIASVMDLYRILLSSINQLNINRDTSIGLFSTSDAIKGKHDNKIQQRVNDENYNSNGDGELSFIHLQQQPNTSANEIMGNSRGSGYIWEGGKFERRSFNQQGRTRRQQQLPPKSKMNNLMQTRYHSCFVVYQIVDKDTFVQQYMREELDPLLMNSINAWMSKHGCIFHGKGIEGGVKNVYNPVSMGQEYFKKARQLLRKRFDVSSPTTIHALLHLYIYQLSNEQSHLAYLYIGLAIRMAQDLKFHKKDCMMFNNNLEQREANKRLWWSAYWLDLYTSVDTNRPTMVDEKDCDVEYPTRLDSEDDDTGDRLNFCIYSIKLMRIRKDITKNLPIEQSGQTLLSAVSRFENALTNWIKDLPNALRFPGSDNDYEDNKELGENKNSEEGEICTPYSSNCNSNITRYDIMLILNIQYQTTWIMLHRLFLPEQSKTATPVALLSLNVCTKSANTITKMLASQHVNWCQLGIALDGVVASVAIHQLNAFSHEMDVANLAQHNLIATVDILKACPLIYMDKVNTIIASIQDFLKKNNLPENIDDIPSINEDLIYQQSMSSVFNSNEFRGSILSSSSSSISKHFHNNIRYQDQQQHQNQLSLNVPSSSFDNNNYNIKSGTPSPSLLFPPTSSTTNSRSTSPTSTPSLLASPVPMSVSSSPHPPIIHIQRPTVPTSSEKQLYEQHTNNAKLTSSPVPVTIAHDQQQHHALMVHDTSNLLLDDYNALMGYNNYTSSTMQATEAINMTSESSNNDDGNNNNINSFFMGFDTASSTTSSETFAQNIFAAGAVGGENSQLFTSNHNSSNSNNNSEMFAGLSVTDASLLTPQLVASYPPNLINNNMTEAVAGNQSMITNNNHTVTQQQQFFAIQQVMMRRYHQQQHNHGHFDPNLFFNQVDPTTVTNMNAALLELPVAIQQHQPSYIHYQQFDTMSDNNNNQQQQNHQPIENVFVANSTNNNHTGTTTTLSVPAFLQTATSRKRMRE</sequence>